<dbReference type="InterPro" id="IPR036388">
    <property type="entry name" value="WH-like_DNA-bd_sf"/>
</dbReference>
<evidence type="ECO:0000256" key="1">
    <source>
        <dbReference type="ARBA" id="ARBA00038283"/>
    </source>
</evidence>
<reference evidence="3 4" key="1">
    <citation type="submission" date="2018-09" db="EMBL/GenBank/DDBJ databases">
        <title>Discovery and Ecogenomic Context for Candidatus Cryosericales, a Global Caldiserica Order Active in Thawing Permafrost.</title>
        <authorList>
            <person name="Martinez M.A."/>
            <person name="Woodcroft B.J."/>
            <person name="Ignacio Espinoza J.C."/>
            <person name="Zayed A."/>
            <person name="Singleton C.M."/>
            <person name="Boyd J."/>
            <person name="Li Y.-F."/>
            <person name="Purvine S."/>
            <person name="Maughan H."/>
            <person name="Hodgkins S.B."/>
            <person name="Anderson D."/>
            <person name="Sederholm M."/>
            <person name="Temperton B."/>
            <person name="Saleska S.R."/>
            <person name="Tyson G.W."/>
            <person name="Rich V.I."/>
        </authorList>
    </citation>
    <scope>NUCLEOTIDE SEQUENCE [LARGE SCALE GENOMIC DNA]</scope>
    <source>
        <strain evidence="3 4">SMC1</strain>
    </source>
</reference>
<organism evidence="3 4">
    <name type="scientific">Candidatus Cryosericum septentrionale</name>
    <dbReference type="NCBI Taxonomy" id="2290913"/>
    <lineage>
        <taxon>Bacteria</taxon>
        <taxon>Pseudomonadati</taxon>
        <taxon>Caldisericota/Cryosericota group</taxon>
        <taxon>Candidatus Cryosericota</taxon>
        <taxon>Candidatus Cryosericia</taxon>
        <taxon>Candidatus Cryosericales</taxon>
        <taxon>Candidatus Cryosericaceae</taxon>
        <taxon>Candidatus Cryosericum</taxon>
    </lineage>
</organism>
<dbReference type="GO" id="GO:0003887">
    <property type="term" value="F:DNA-directed DNA polymerase activity"/>
    <property type="evidence" value="ECO:0007669"/>
    <property type="project" value="InterPro"/>
</dbReference>
<dbReference type="Proteomes" id="UP000266113">
    <property type="component" value="Unassembled WGS sequence"/>
</dbReference>
<dbReference type="RefSeq" id="WP_119085494.1">
    <property type="nucleotide sequence ID" value="NZ_QXIY01000016.1"/>
</dbReference>
<dbReference type="Pfam" id="PF01051">
    <property type="entry name" value="Rep3_N"/>
    <property type="match status" value="1"/>
</dbReference>
<gene>
    <name evidence="3" type="ORF">SMC1_03900</name>
</gene>
<comment type="similarity">
    <text evidence="1">Belongs to the initiator RepB protein family.</text>
</comment>
<evidence type="ECO:0000313" key="4">
    <source>
        <dbReference type="Proteomes" id="UP000266113"/>
    </source>
</evidence>
<accession>A0A398DXS3</accession>
<protein>
    <submittedName>
        <fullName evidence="3">Replication initiation protein</fullName>
    </submittedName>
</protein>
<name>A0A398DXS3_9BACT</name>
<dbReference type="OrthoDB" id="9765378at2"/>
<dbReference type="InterPro" id="IPR036390">
    <property type="entry name" value="WH_DNA-bd_sf"/>
</dbReference>
<dbReference type="SUPFAM" id="SSF46785">
    <property type="entry name" value="Winged helix' DNA-binding domain"/>
    <property type="match status" value="2"/>
</dbReference>
<proteinExistence type="inferred from homology"/>
<comment type="caution">
    <text evidence="3">The sequence shown here is derived from an EMBL/GenBank/DDBJ whole genome shotgun (WGS) entry which is preliminary data.</text>
</comment>
<dbReference type="GO" id="GO:0006270">
    <property type="term" value="P:DNA replication initiation"/>
    <property type="evidence" value="ECO:0007669"/>
    <property type="project" value="InterPro"/>
</dbReference>
<dbReference type="Gene3D" id="1.10.10.10">
    <property type="entry name" value="Winged helix-like DNA-binding domain superfamily/Winged helix DNA-binding domain"/>
    <property type="match status" value="2"/>
</dbReference>
<keyword evidence="4" id="KW-1185">Reference proteome</keyword>
<feature type="domain" description="Initiator Rep protein WH1" evidence="2">
    <location>
        <begin position="8"/>
        <end position="155"/>
    </location>
</feature>
<dbReference type="InterPro" id="IPR000525">
    <property type="entry name" value="Initiator_Rep_WH1"/>
</dbReference>
<dbReference type="EMBL" id="QXIY01000016">
    <property type="protein sequence ID" value="RIE16958.1"/>
    <property type="molecule type" value="Genomic_DNA"/>
</dbReference>
<dbReference type="AlphaFoldDB" id="A0A398DXS3"/>
<dbReference type="Pfam" id="PF21205">
    <property type="entry name" value="Rep3_C"/>
    <property type="match status" value="1"/>
</dbReference>
<evidence type="ECO:0000259" key="2">
    <source>
        <dbReference type="Pfam" id="PF01051"/>
    </source>
</evidence>
<sequence length="256" mass="29920">MNEKNNLVKKSNYFIENARYELTLTQQKLILFVMGRVRVEDQAFEEYDILISEIAAEMGISLDSAYTRIDTEVQALMEKVFTIEELTPEGKKDRTKLAWFASFHHLEGSGSVQVSFAPRLKPYFLQLKTRFTTYPLACVLAMHSTYSIRIYELLKMELAFHHKKDFTLEEFKTLLQIDKKPAFEQYSNIKARILLPALKEINKNTDLQIVKFLEKKQSRKVIGFTLIFGPKPSQEREVLHNNYRAIKSIRNMTHAD</sequence>
<evidence type="ECO:0000313" key="3">
    <source>
        <dbReference type="EMBL" id="RIE16958.1"/>
    </source>
</evidence>